<protein>
    <submittedName>
        <fullName evidence="1">Uncharacterized protein</fullName>
    </submittedName>
</protein>
<reference evidence="1 2" key="1">
    <citation type="submission" date="2018-06" db="EMBL/GenBank/DDBJ databases">
        <title>Genomic Encyclopedia of Archaeal and Bacterial Type Strains, Phase II (KMG-II): from individual species to whole genera.</title>
        <authorList>
            <person name="Goeker M."/>
        </authorList>
    </citation>
    <scope>NUCLEOTIDE SEQUENCE [LARGE SCALE GENOMIC DNA]</scope>
    <source>
        <strain evidence="1 2">DSM 23446</strain>
    </source>
</reference>
<dbReference type="OrthoDB" id="825031at2"/>
<evidence type="ECO:0000313" key="1">
    <source>
        <dbReference type="EMBL" id="RAI91381.1"/>
    </source>
</evidence>
<proteinExistence type="predicted"/>
<organism evidence="1 2">
    <name type="scientific">Algoriphagus yeomjeoni</name>
    <dbReference type="NCBI Taxonomy" id="291403"/>
    <lineage>
        <taxon>Bacteria</taxon>
        <taxon>Pseudomonadati</taxon>
        <taxon>Bacteroidota</taxon>
        <taxon>Cytophagia</taxon>
        <taxon>Cytophagales</taxon>
        <taxon>Cyclobacteriaceae</taxon>
        <taxon>Algoriphagus</taxon>
    </lineage>
</organism>
<name>A0A327PJ39_9BACT</name>
<sequence length="210" mass="24782">MRKKDVICLHSSFFKENGFELNQSQLFFEKVFPHGKQIIYVHFVEGSDEIWVEYHLGIRINEVEELVKKFLPTPIEYADQSITLIQTPNNLGNFHPRKIRVSNPKQLRELVYSVENFFLTTGFKWLDQMIDPIILEQEFLDHKEDPFESFNMVESAFRSTALSKLYNPEDYPILRQSFLEKINSEEMTPFTIAAFLQFLNYLDNFNPVAA</sequence>
<dbReference type="Proteomes" id="UP000249610">
    <property type="component" value="Unassembled WGS sequence"/>
</dbReference>
<accession>A0A327PJ39</accession>
<dbReference type="RefSeq" id="WP_111610976.1">
    <property type="nucleotide sequence ID" value="NZ_QLLK01000004.1"/>
</dbReference>
<dbReference type="EMBL" id="QLLK01000004">
    <property type="protein sequence ID" value="RAI91381.1"/>
    <property type="molecule type" value="Genomic_DNA"/>
</dbReference>
<keyword evidence="2" id="KW-1185">Reference proteome</keyword>
<gene>
    <name evidence="1" type="ORF">LV83_01566</name>
</gene>
<evidence type="ECO:0000313" key="2">
    <source>
        <dbReference type="Proteomes" id="UP000249610"/>
    </source>
</evidence>
<comment type="caution">
    <text evidence="1">The sequence shown here is derived from an EMBL/GenBank/DDBJ whole genome shotgun (WGS) entry which is preliminary data.</text>
</comment>
<dbReference type="AlphaFoldDB" id="A0A327PJ39"/>